<organism evidence="1 2">
    <name type="scientific">Helicobacter pylori R018c</name>
    <dbReference type="NCBI Taxonomy" id="1145110"/>
    <lineage>
        <taxon>Bacteria</taxon>
        <taxon>Pseudomonadati</taxon>
        <taxon>Campylobacterota</taxon>
        <taxon>Epsilonproteobacteria</taxon>
        <taxon>Campylobacterales</taxon>
        <taxon>Helicobacteraceae</taxon>
        <taxon>Helicobacter</taxon>
    </lineage>
</organism>
<dbReference type="EMBL" id="AMOQ01000001">
    <property type="protein sequence ID" value="EKE81984.1"/>
    <property type="molecule type" value="Genomic_DNA"/>
</dbReference>
<evidence type="ECO:0000313" key="2">
    <source>
        <dbReference type="Proteomes" id="UP000002808"/>
    </source>
</evidence>
<reference evidence="1 2" key="1">
    <citation type="submission" date="2012-08" db="EMBL/GenBank/DDBJ databases">
        <title>Comparative Sequence Analysis of H. pylori isolates.</title>
        <authorList>
            <person name="Blanchard T.G."/>
            <person name="Czinn S.J."/>
            <person name="McCracken C.M."/>
            <person name="Abolude K.A."/>
            <person name="Shefchek K.S."/>
            <person name="Maroo A.M."/>
            <person name="Santana-Cruz I.S."/>
            <person name="Tallon L.J."/>
            <person name="Ficke F.W.F."/>
        </authorList>
    </citation>
    <scope>NUCLEOTIDE SEQUENCE [LARGE SCALE GENOMIC DNA]</scope>
    <source>
        <strain evidence="1 2">R018c</strain>
    </source>
</reference>
<sequence length="48" mass="5558">MGVTPFKGMMRKRLNALWTLKLCKIPMIETQSESQTLPQHQSKKPKCL</sequence>
<proteinExistence type="predicted"/>
<dbReference type="Proteomes" id="UP000002808">
    <property type="component" value="Unassembled WGS sequence"/>
</dbReference>
<dbReference type="AlphaFoldDB" id="K2KH40"/>
<accession>K2KH40</accession>
<evidence type="ECO:0000313" key="1">
    <source>
        <dbReference type="EMBL" id="EKE81984.1"/>
    </source>
</evidence>
<gene>
    <name evidence="1" type="ORF">OUC_0351</name>
</gene>
<name>K2KH40_HELPX</name>
<protein>
    <submittedName>
        <fullName evidence="1">Uncharacterized protein</fullName>
    </submittedName>
</protein>
<comment type="caution">
    <text evidence="1">The sequence shown here is derived from an EMBL/GenBank/DDBJ whole genome shotgun (WGS) entry which is preliminary data.</text>
</comment>